<evidence type="ECO:0000313" key="4">
    <source>
        <dbReference type="EMBL" id="TSJ42074.1"/>
    </source>
</evidence>
<dbReference type="EMBL" id="VLPL01000006">
    <property type="protein sequence ID" value="TSJ42074.1"/>
    <property type="molecule type" value="Genomic_DNA"/>
</dbReference>
<dbReference type="InterPro" id="IPR026444">
    <property type="entry name" value="Secre_tail"/>
</dbReference>
<dbReference type="RefSeq" id="WP_144333705.1">
    <property type="nucleotide sequence ID" value="NZ_VLPL01000006.1"/>
</dbReference>
<dbReference type="Pfam" id="PF18962">
    <property type="entry name" value="Por_Secre_tail"/>
    <property type="match status" value="1"/>
</dbReference>
<feature type="signal peptide" evidence="2">
    <location>
        <begin position="1"/>
        <end position="23"/>
    </location>
</feature>
<evidence type="ECO:0000259" key="3">
    <source>
        <dbReference type="Pfam" id="PF18962"/>
    </source>
</evidence>
<proteinExistence type="predicted"/>
<dbReference type="Proteomes" id="UP000316008">
    <property type="component" value="Unassembled WGS sequence"/>
</dbReference>
<name>A0A556MQ51_9FLAO</name>
<reference evidence="4 5" key="1">
    <citation type="submission" date="2019-07" db="EMBL/GenBank/DDBJ databases">
        <authorList>
            <person name="Huq M.A."/>
        </authorList>
    </citation>
    <scope>NUCLEOTIDE SEQUENCE [LARGE SCALE GENOMIC DNA]</scope>
    <source>
        <strain evidence="4 5">MAH-3</strain>
    </source>
</reference>
<sequence>MKNFSKYLLIVLLTGTVSGFSFAQIQWQKDYTYSNYAVNNTVETARTTIETSDGGYLIGGTAEKSPRTAYMAKVDANGDSLWVRYYDASYGGFNSLAKLYHDINDDLYGVFETGYGRLTFVKLNEMNGDTISTFFGPMGPASNYSYLAHTQLSNGDYILSYTQSSASIVKRFTPGSLTASWSHDYAGEVIAVTSIMEDGSDVVMTGYVGADWWMYDLAVTKLATSDGTVHWTKKYVRNALWKDQRVGLVKNNAGDYLIACSWSQNNILYPSVIKVASNNGDSLSISILTTHNGNDINFGFCDHLVPFANGFVAAGEIDQNFNDATNAPQNCAQMALFCINDNGQILNAYAMNQVGPYYNGSIYTGSHCWGLSCIATSDNQVLITGKGNYLAESNGWISAYGDAYLVKIAPETLGLNEKSELVGLTAWPNPSKGKVQISASETIENITVYNQLGSKVLEYTPSAAGTEIDLSGNPGIYFYKVSGKTSSGSGKLIIH</sequence>
<comment type="caution">
    <text evidence="4">The sequence shown here is derived from an EMBL/GenBank/DDBJ whole genome shotgun (WGS) entry which is preliminary data.</text>
</comment>
<keyword evidence="5" id="KW-1185">Reference proteome</keyword>
<evidence type="ECO:0000313" key="5">
    <source>
        <dbReference type="Proteomes" id="UP000316008"/>
    </source>
</evidence>
<evidence type="ECO:0000256" key="1">
    <source>
        <dbReference type="ARBA" id="ARBA00022729"/>
    </source>
</evidence>
<gene>
    <name evidence="4" type="ORF">FO442_13385</name>
</gene>
<dbReference type="AlphaFoldDB" id="A0A556MQ51"/>
<accession>A0A556MQ51</accession>
<feature type="chain" id="PRO_5022136138" evidence="2">
    <location>
        <begin position="24"/>
        <end position="495"/>
    </location>
</feature>
<feature type="domain" description="Secretion system C-terminal sorting" evidence="3">
    <location>
        <begin position="427"/>
        <end position="494"/>
    </location>
</feature>
<dbReference type="OrthoDB" id="5381604at2"/>
<dbReference type="NCBIfam" id="TIGR04183">
    <property type="entry name" value="Por_Secre_tail"/>
    <property type="match status" value="1"/>
</dbReference>
<organism evidence="4 5">
    <name type="scientific">Fluviicola chungangensis</name>
    <dbReference type="NCBI Taxonomy" id="2597671"/>
    <lineage>
        <taxon>Bacteria</taxon>
        <taxon>Pseudomonadati</taxon>
        <taxon>Bacteroidota</taxon>
        <taxon>Flavobacteriia</taxon>
        <taxon>Flavobacteriales</taxon>
        <taxon>Crocinitomicaceae</taxon>
        <taxon>Fluviicola</taxon>
    </lineage>
</organism>
<evidence type="ECO:0000256" key="2">
    <source>
        <dbReference type="SAM" id="SignalP"/>
    </source>
</evidence>
<protein>
    <submittedName>
        <fullName evidence="4">T9SS type A sorting domain-containing protein</fullName>
    </submittedName>
</protein>
<keyword evidence="1 2" id="KW-0732">Signal</keyword>